<name>P73285_SYNY3</name>
<organism evidence="1 2">
    <name type="scientific">Synechocystis sp. (strain ATCC 27184 / PCC 6803 / Kazusa)</name>
    <dbReference type="NCBI Taxonomy" id="1111708"/>
    <lineage>
        <taxon>Bacteria</taxon>
        <taxon>Bacillati</taxon>
        <taxon>Cyanobacteriota</taxon>
        <taxon>Cyanophyceae</taxon>
        <taxon>Synechococcales</taxon>
        <taxon>Merismopediaceae</taxon>
        <taxon>Synechocystis</taxon>
    </lineage>
</organism>
<dbReference type="STRING" id="1148.gene:10498176"/>
<dbReference type="EMBL" id="BA000022">
    <property type="protein sequence ID" value="BAA17313.1"/>
    <property type="molecule type" value="Genomic_DNA"/>
</dbReference>
<accession>P73285</accession>
<protein>
    <submittedName>
        <fullName evidence="1">Sll1068 protein</fullName>
    </submittedName>
</protein>
<gene>
    <name evidence="1" type="ordered locus">sll1068</name>
</gene>
<proteinExistence type="predicted"/>
<reference evidence="1 2" key="1">
    <citation type="journal article" date="1995" name="DNA Res.">
        <title>Sequence analysis of the genome of the unicellular cyanobacterium Synechocystis sp. strain PCC6803. I. Sequence features in the 1 Mb region from map positions 64% to 92% of the genome.</title>
        <authorList>
            <person name="Kaneko T."/>
            <person name="Tanaka A."/>
            <person name="Sato S."/>
            <person name="Kotani H."/>
            <person name="Sazuka T."/>
            <person name="Miyajima N."/>
            <person name="Sugiura M."/>
            <person name="Tabata S."/>
        </authorList>
    </citation>
    <scope>NUCLEOTIDE SEQUENCE [LARGE SCALE GENOMIC DNA]</scope>
    <source>
        <strain evidence="2">ATCC 27184 / PCC 6803 / Kazusa</strain>
    </source>
</reference>
<evidence type="ECO:0000313" key="2">
    <source>
        <dbReference type="Proteomes" id="UP000001425"/>
    </source>
</evidence>
<dbReference type="EnsemblBacteria" id="BAA17313">
    <property type="protein sequence ID" value="BAA17313"/>
    <property type="gene ID" value="BAA17313"/>
</dbReference>
<dbReference type="eggNOG" id="ENOG5032V9B">
    <property type="taxonomic scope" value="Bacteria"/>
</dbReference>
<dbReference type="AlphaFoldDB" id="P73285"/>
<dbReference type="KEGG" id="syn:sll1068"/>
<dbReference type="PaxDb" id="1148-1652391"/>
<sequence>MASTVNRLFLAILTIASFSLSGGYGYVPVPMAIAADVPELTAKVPNYLDKIQFPLGVIDVYGLMGPEDGKRSQGYEFCVVPEKKSEVLAIDPSLTFSSSPGRIGCPQEQLLCLGDTQQPNWQAILFALARLSYIEKILPHWGE</sequence>
<evidence type="ECO:0000313" key="1">
    <source>
        <dbReference type="EMBL" id="BAA17313.1"/>
    </source>
</evidence>
<keyword evidence="2" id="KW-1185">Reference proteome</keyword>
<dbReference type="Proteomes" id="UP000001425">
    <property type="component" value="Chromosome"/>
</dbReference>
<reference evidence="1 2" key="2">
    <citation type="journal article" date="1996" name="DNA Res.">
        <title>Sequence analysis of the genome of the unicellular cyanobacterium Synechocystis sp. strain PCC6803. II. Sequence determination of the entire genome and assignment of potential protein-coding regions.</title>
        <authorList>
            <person name="Kaneko T."/>
            <person name="Sato S."/>
            <person name="Kotani H."/>
            <person name="Tanaka A."/>
            <person name="Asamizu E."/>
            <person name="Nakamura Y."/>
            <person name="Miyajima N."/>
            <person name="Hirosawa M."/>
            <person name="Sugiura M."/>
            <person name="Sasamoto S."/>
            <person name="Kimura T."/>
            <person name="Hosouchi T."/>
            <person name="Matsuno A."/>
            <person name="Muraki A."/>
            <person name="Nakazaki N."/>
            <person name="Naruo K."/>
            <person name="Okumura S."/>
            <person name="Shimpo S."/>
            <person name="Takeuchi C."/>
            <person name="Wada T."/>
            <person name="Watanabe A."/>
            <person name="Yamada M."/>
            <person name="Yasuda M."/>
            <person name="Tabata S."/>
        </authorList>
    </citation>
    <scope>NUCLEOTIDE SEQUENCE [LARGE SCALE GENOMIC DNA]</scope>
    <source>
        <strain evidence="2">ATCC 27184 / PCC 6803 / Kazusa</strain>
    </source>
</reference>
<dbReference type="PIR" id="S77466">
    <property type="entry name" value="S77466"/>
</dbReference>
<dbReference type="InParanoid" id="P73285"/>